<reference evidence="8 9" key="1">
    <citation type="submission" date="2020-09" db="EMBL/GenBank/DDBJ databases">
        <title>Investigation of environmental microbes.</title>
        <authorList>
            <person name="Ou Y."/>
            <person name="Kang Q."/>
        </authorList>
    </citation>
    <scope>NUCLEOTIDE SEQUENCE [LARGE SCALE GENOMIC DNA]</scope>
    <source>
        <strain evidence="8 9">KJZ-14</strain>
    </source>
</reference>
<feature type="transmembrane region" description="Helical" evidence="6">
    <location>
        <begin position="154"/>
        <end position="170"/>
    </location>
</feature>
<accession>A0A7H2BCR3</accession>
<dbReference type="GO" id="GO:0016020">
    <property type="term" value="C:membrane"/>
    <property type="evidence" value="ECO:0007669"/>
    <property type="project" value="UniProtKB-SubCell"/>
</dbReference>
<dbReference type="Pfam" id="PF07291">
    <property type="entry name" value="MauE"/>
    <property type="match status" value="1"/>
</dbReference>
<dbReference type="Proteomes" id="UP000516404">
    <property type="component" value="Chromosome"/>
</dbReference>
<proteinExistence type="predicted"/>
<feature type="transmembrane region" description="Helical" evidence="6">
    <location>
        <begin position="123"/>
        <end position="148"/>
    </location>
</feature>
<evidence type="ECO:0000256" key="2">
    <source>
        <dbReference type="ARBA" id="ARBA00022692"/>
    </source>
</evidence>
<feature type="region of interest" description="Disordered" evidence="5">
    <location>
        <begin position="197"/>
        <end position="216"/>
    </location>
</feature>
<dbReference type="KEGG" id="rter:IDM49_09570"/>
<dbReference type="InterPro" id="IPR009908">
    <property type="entry name" value="Methylamine_util_MauE"/>
</dbReference>
<keyword evidence="4 6" id="KW-0472">Membrane</keyword>
<name>A0A7H2BCR3_9MICC</name>
<keyword evidence="2 6" id="KW-0812">Transmembrane</keyword>
<gene>
    <name evidence="8" type="ORF">IDM49_09570</name>
</gene>
<feature type="transmembrane region" description="Helical" evidence="6">
    <location>
        <begin position="58"/>
        <end position="89"/>
    </location>
</feature>
<evidence type="ECO:0000256" key="6">
    <source>
        <dbReference type="SAM" id="Phobius"/>
    </source>
</evidence>
<evidence type="ECO:0000256" key="4">
    <source>
        <dbReference type="ARBA" id="ARBA00023136"/>
    </source>
</evidence>
<keyword evidence="9" id="KW-1185">Reference proteome</keyword>
<organism evidence="8 9">
    <name type="scientific">Rothia terrae</name>
    <dbReference type="NCBI Taxonomy" id="396015"/>
    <lineage>
        <taxon>Bacteria</taxon>
        <taxon>Bacillati</taxon>
        <taxon>Actinomycetota</taxon>
        <taxon>Actinomycetes</taxon>
        <taxon>Micrococcales</taxon>
        <taxon>Micrococcaceae</taxon>
        <taxon>Rothia</taxon>
    </lineage>
</organism>
<feature type="compositionally biased region" description="Low complexity" evidence="5">
    <location>
        <begin position="197"/>
        <end position="209"/>
    </location>
</feature>
<evidence type="ECO:0000259" key="7">
    <source>
        <dbReference type="Pfam" id="PF07291"/>
    </source>
</evidence>
<dbReference type="GO" id="GO:0030416">
    <property type="term" value="P:methylamine metabolic process"/>
    <property type="evidence" value="ECO:0007669"/>
    <property type="project" value="InterPro"/>
</dbReference>
<dbReference type="GeneID" id="96624487"/>
<evidence type="ECO:0000256" key="5">
    <source>
        <dbReference type="SAM" id="MobiDB-lite"/>
    </source>
</evidence>
<evidence type="ECO:0000313" key="9">
    <source>
        <dbReference type="Proteomes" id="UP000516404"/>
    </source>
</evidence>
<comment type="subcellular location">
    <subcellularLocation>
        <location evidence="1">Membrane</location>
        <topology evidence="1">Multi-pass membrane protein</topology>
    </subcellularLocation>
</comment>
<sequence>MSPLLIFSLICSVTLLVSGVAKARDYVPTATAIFNLKIDKWLPIRVKTAAKILPWAEIALGVALLVLPGIFQVLAAVITLVLFVFYWVVIARALMSGNDASCNCFGGASTAPISRWTLARNTALVLAAVVTVPGALAFGVPALALFFALDARDWFWLLGAALAVATLWFIHRADASPATAAQTSSAVGSSRVAASATSTPSTANAGSTADVEDSNGATGAVLDDAQELDDYVRLPIPFGALKTRSGSVHNLRELASSQARVLLWVSPTCGPCIDVIEQIPTWHEKLPMLGVHPVVASEEFIDQMNLPAHITVFVDEGYATQASFGNGTPMAIALGVDGLMAGGPVFGSGSVKEFMRDLMFEFDIEENKE</sequence>
<dbReference type="AlphaFoldDB" id="A0A7H2BCR3"/>
<keyword evidence="3 6" id="KW-1133">Transmembrane helix</keyword>
<protein>
    <recommendedName>
        <fullName evidence="7">Methylamine utilisation protein MauE domain-containing protein</fullName>
    </recommendedName>
</protein>
<dbReference type="RefSeq" id="WP_190724345.1">
    <property type="nucleotide sequence ID" value="NZ_CP061539.1"/>
</dbReference>
<evidence type="ECO:0000313" key="8">
    <source>
        <dbReference type="EMBL" id="QNV37459.1"/>
    </source>
</evidence>
<evidence type="ECO:0000256" key="1">
    <source>
        <dbReference type="ARBA" id="ARBA00004141"/>
    </source>
</evidence>
<feature type="domain" description="Methylamine utilisation protein MauE" evidence="7">
    <location>
        <begin position="4"/>
        <end position="131"/>
    </location>
</feature>
<dbReference type="EMBL" id="CP061539">
    <property type="protein sequence ID" value="QNV37459.1"/>
    <property type="molecule type" value="Genomic_DNA"/>
</dbReference>
<evidence type="ECO:0000256" key="3">
    <source>
        <dbReference type="ARBA" id="ARBA00022989"/>
    </source>
</evidence>